<proteinExistence type="predicted"/>
<evidence type="ECO:0000313" key="2">
    <source>
        <dbReference type="Proteomes" id="UP000248329"/>
    </source>
</evidence>
<dbReference type="EMBL" id="PQXF01000010">
    <property type="protein sequence ID" value="PXF60870.1"/>
    <property type="molecule type" value="Genomic_DNA"/>
</dbReference>
<comment type="caution">
    <text evidence="1">The sequence shown here is derived from an EMBL/GenBank/DDBJ whole genome shotgun (WGS) entry which is preliminary data.</text>
</comment>
<accession>A0AC61L3Q5</accession>
<organism evidence="1 2">
    <name type="scientific">Candidatus Methanogaster sp</name>
    <dbReference type="NCBI Taxonomy" id="3386292"/>
    <lineage>
        <taxon>Archaea</taxon>
        <taxon>Methanobacteriati</taxon>
        <taxon>Methanobacteriota</taxon>
        <taxon>Stenosarchaea group</taxon>
        <taxon>Methanomicrobia</taxon>
        <taxon>Methanosarcinales</taxon>
        <taxon>ANME-2 cluster</taxon>
        <taxon>Candidatus Methanogasteraceae</taxon>
        <taxon>Candidatus Methanogaster</taxon>
    </lineage>
</organism>
<evidence type="ECO:0000313" key="1">
    <source>
        <dbReference type="EMBL" id="PXF60870.1"/>
    </source>
</evidence>
<sequence length="415" mass="46052">MKAKHESMKNHVPNGLLTLAVAALFLTSIAPLVSAGWDCRKPITINNSGDALSDYQVLVTLNSSNFDYSKANPAGSDLRFTDYNNSVSYYYWIETWNITGTSKIWVNVFSVPSVDSKMYMWYNNPSASSESDGDVTFVFFDDFEGTSLDTSKWNVVTNRGILDLVDGYLRLYRPANMAQEIVSVPSFSGCTIIEYRQKILQSNYYYSSVYYGTSPDISSIGYSLYPAYESALYTGSYKAPLRSGSEPSTGGDIITDPPVNEWFKEKFIVLPGHISRVLNDGGKETSTRYAGVSSGKIGLCASSAFSYAMEHHTDWIFVRKYTDTEPKIEVSATEDDVTGMVDPVPKLPIPTYIRDTDTDDDGVPDVWDMDNSTPTEYWTDRQGVGRMWGDMNGDGKLTSVDALMILQAAAEAINL</sequence>
<dbReference type="Proteomes" id="UP000248329">
    <property type="component" value="Unassembled WGS sequence"/>
</dbReference>
<protein>
    <submittedName>
        <fullName evidence="1">Uncharacterized protein</fullName>
    </submittedName>
</protein>
<reference evidence="1" key="1">
    <citation type="submission" date="2018-01" db="EMBL/GenBank/DDBJ databases">
        <authorList>
            <person name="Krukenberg V."/>
        </authorList>
    </citation>
    <scope>NUCLEOTIDE SEQUENCE</scope>
    <source>
        <strain evidence="1">E20ANME2</strain>
    </source>
</reference>
<gene>
    <name evidence="1" type="ORF">C4B59_06790</name>
</gene>
<name>A0AC61L3Q5_9EURY</name>